<proteinExistence type="predicted"/>
<dbReference type="Pfam" id="PF14945">
    <property type="entry name" value="LLC1"/>
    <property type="match status" value="1"/>
</dbReference>
<dbReference type="Proteomes" id="UP000325440">
    <property type="component" value="Unassembled WGS sequence"/>
</dbReference>
<dbReference type="OrthoDB" id="10031946at2759"/>
<reference evidence="1 2" key="1">
    <citation type="submission" date="2019-08" db="EMBL/GenBank/DDBJ databases">
        <authorList>
            <person name="Alioto T."/>
            <person name="Alioto T."/>
            <person name="Gomez Garrido J."/>
        </authorList>
    </citation>
    <scope>NUCLEOTIDE SEQUENCE [LARGE SCALE GENOMIC DNA]</scope>
</reference>
<gene>
    <name evidence="1" type="ORF">CINCED_3A009315</name>
</gene>
<organism evidence="1 2">
    <name type="scientific">Cinara cedri</name>
    <dbReference type="NCBI Taxonomy" id="506608"/>
    <lineage>
        <taxon>Eukaryota</taxon>
        <taxon>Metazoa</taxon>
        <taxon>Ecdysozoa</taxon>
        <taxon>Arthropoda</taxon>
        <taxon>Hexapoda</taxon>
        <taxon>Insecta</taxon>
        <taxon>Pterygota</taxon>
        <taxon>Neoptera</taxon>
        <taxon>Paraneoptera</taxon>
        <taxon>Hemiptera</taxon>
        <taxon>Sternorrhyncha</taxon>
        <taxon>Aphidomorpha</taxon>
        <taxon>Aphidoidea</taxon>
        <taxon>Aphididae</taxon>
        <taxon>Lachninae</taxon>
        <taxon>Cinara</taxon>
    </lineage>
</organism>
<dbReference type="EMBL" id="CABPRJ010000011">
    <property type="protein sequence ID" value="VVC25312.1"/>
    <property type="molecule type" value="Genomic_DNA"/>
</dbReference>
<dbReference type="InterPro" id="IPR020339">
    <property type="entry name" value="C20orf85-like"/>
</dbReference>
<name>A0A5E4LZQ3_9HEMI</name>
<evidence type="ECO:0000313" key="2">
    <source>
        <dbReference type="Proteomes" id="UP000325440"/>
    </source>
</evidence>
<keyword evidence="2" id="KW-1185">Reference proteome</keyword>
<sequence length="109" mass="13002">MSTTPRAAPSVSADRNYRRRCEQEYKASDEWNSKWSWMLDINNERNRKINEVKKLYHDSMVKKDDADNLSLDFSRMPSYPDTTYKEVGWLSSLPEFQLEIFGPDVKRWC</sequence>
<evidence type="ECO:0000313" key="1">
    <source>
        <dbReference type="EMBL" id="VVC25312.1"/>
    </source>
</evidence>
<protein>
    <submittedName>
        <fullName evidence="1">Uncharacterized protein</fullName>
    </submittedName>
</protein>
<dbReference type="AlphaFoldDB" id="A0A5E4LZQ3"/>
<accession>A0A5E4LZQ3</accession>